<keyword evidence="4" id="KW-0131">Cell cycle</keyword>
<dbReference type="GO" id="GO:0032153">
    <property type="term" value="C:cell division site"/>
    <property type="evidence" value="ECO:0007669"/>
    <property type="project" value="TreeGrafter"/>
</dbReference>
<sequence length="334" mass="33680">MEPALKQRLWGAVILVALSVIFLPMLIQGPAPDSGVADVPLRMPDAPAGQYETRELPLVTPGTAPEGGAVGLDATTPAAANPDAADLAHPAATPGAVAPAVTAPVSQPIALGEDGVSAPAALPAEVVPAPTSVALPAPAAGGDYAVNLGSFNSASNAQGVVRALQQSQLPAYSEPATVNGRSGYRVRIGPYATRADAEAARLRTQQLRSDLRGSVVVLDAEASSRPVAPVATQTAKPAAPSSTSAPTSSTPAPAASGTGFAVQLGAFSKTADANALRDRLRAAGFSAFIEQARTDKGVLSRVRVGPVVSRSDAERLKSQVKAKTGVDGIVRPHP</sequence>
<feature type="region of interest" description="Disordered" evidence="1">
    <location>
        <begin position="315"/>
        <end position="334"/>
    </location>
</feature>
<keyword evidence="2" id="KW-0472">Membrane</keyword>
<dbReference type="GO" id="GO:0042834">
    <property type="term" value="F:peptidoglycan binding"/>
    <property type="evidence" value="ECO:0007669"/>
    <property type="project" value="InterPro"/>
</dbReference>
<dbReference type="Pfam" id="PF05036">
    <property type="entry name" value="SPOR"/>
    <property type="match status" value="2"/>
</dbReference>
<dbReference type="RefSeq" id="WP_144900066.1">
    <property type="nucleotide sequence ID" value="NZ_VLKN01000006.1"/>
</dbReference>
<evidence type="ECO:0000259" key="3">
    <source>
        <dbReference type="PROSITE" id="PS51724"/>
    </source>
</evidence>
<keyword evidence="5" id="KW-1185">Reference proteome</keyword>
<keyword evidence="2" id="KW-1133">Transmembrane helix</keyword>
<dbReference type="PROSITE" id="PS51724">
    <property type="entry name" value="SPOR"/>
    <property type="match status" value="2"/>
</dbReference>
<dbReference type="GO" id="GO:0032506">
    <property type="term" value="P:cytokinetic process"/>
    <property type="evidence" value="ECO:0007669"/>
    <property type="project" value="TreeGrafter"/>
</dbReference>
<feature type="transmembrane region" description="Helical" evidence="2">
    <location>
        <begin position="9"/>
        <end position="27"/>
    </location>
</feature>
<feature type="domain" description="SPOR" evidence="3">
    <location>
        <begin position="138"/>
        <end position="218"/>
    </location>
</feature>
<dbReference type="EMBL" id="VLKN01000006">
    <property type="protein sequence ID" value="TWI00952.1"/>
    <property type="molecule type" value="Genomic_DNA"/>
</dbReference>
<reference evidence="4 5" key="1">
    <citation type="journal article" date="2015" name="Stand. Genomic Sci.">
        <title>Genomic Encyclopedia of Bacterial and Archaeal Type Strains, Phase III: the genomes of soil and plant-associated and newly described type strains.</title>
        <authorList>
            <person name="Whitman W.B."/>
            <person name="Woyke T."/>
            <person name="Klenk H.P."/>
            <person name="Zhou Y."/>
            <person name="Lilburn T.G."/>
            <person name="Beck B.J."/>
            <person name="De Vos P."/>
            <person name="Vandamme P."/>
            <person name="Eisen J.A."/>
            <person name="Garrity G."/>
            <person name="Hugenholtz P."/>
            <person name="Kyrpides N.C."/>
        </authorList>
    </citation>
    <scope>NUCLEOTIDE SEQUENCE [LARGE SCALE GENOMIC DNA]</scope>
    <source>
        <strain evidence="4 5">CGMCC 1.10821</strain>
    </source>
</reference>
<dbReference type="PANTHER" id="PTHR38687">
    <property type="entry name" value="CELL DIVISION PROTEIN DEDD-RELATED"/>
    <property type="match status" value="1"/>
</dbReference>
<feature type="compositionally biased region" description="Low complexity" evidence="1">
    <location>
        <begin position="73"/>
        <end position="87"/>
    </location>
</feature>
<keyword evidence="4" id="KW-0132">Cell division</keyword>
<evidence type="ECO:0000256" key="2">
    <source>
        <dbReference type="SAM" id="Phobius"/>
    </source>
</evidence>
<dbReference type="SUPFAM" id="SSF110997">
    <property type="entry name" value="Sporulation related repeat"/>
    <property type="match status" value="2"/>
</dbReference>
<keyword evidence="2" id="KW-0812">Transmembrane</keyword>
<dbReference type="PANTHER" id="PTHR38687:SF1">
    <property type="entry name" value="CELL DIVISION PROTEIN DEDD"/>
    <property type="match status" value="1"/>
</dbReference>
<dbReference type="InterPro" id="IPR036680">
    <property type="entry name" value="SPOR-like_sf"/>
</dbReference>
<dbReference type="OrthoDB" id="7069135at2"/>
<feature type="domain" description="SPOR" evidence="3">
    <location>
        <begin position="254"/>
        <end position="333"/>
    </location>
</feature>
<dbReference type="InterPro" id="IPR052521">
    <property type="entry name" value="Cell_div_SPOR-domain"/>
</dbReference>
<dbReference type="Gene3D" id="3.30.70.1070">
    <property type="entry name" value="Sporulation related repeat"/>
    <property type="match status" value="2"/>
</dbReference>
<dbReference type="AlphaFoldDB" id="A0A562KZZ1"/>
<name>A0A562KZZ1_9GAMM</name>
<evidence type="ECO:0000313" key="4">
    <source>
        <dbReference type="EMBL" id="TWI00952.1"/>
    </source>
</evidence>
<feature type="compositionally biased region" description="Low complexity" evidence="1">
    <location>
        <begin position="231"/>
        <end position="255"/>
    </location>
</feature>
<dbReference type="InterPro" id="IPR007730">
    <property type="entry name" value="SPOR-like_dom"/>
</dbReference>
<proteinExistence type="predicted"/>
<comment type="caution">
    <text evidence="4">The sequence shown here is derived from an EMBL/GenBank/DDBJ whole genome shotgun (WGS) entry which is preliminary data.</text>
</comment>
<organism evidence="4 5">
    <name type="scientific">Luteimonas cucumeris</name>
    <dbReference type="NCBI Taxonomy" id="985012"/>
    <lineage>
        <taxon>Bacteria</taxon>
        <taxon>Pseudomonadati</taxon>
        <taxon>Pseudomonadota</taxon>
        <taxon>Gammaproteobacteria</taxon>
        <taxon>Lysobacterales</taxon>
        <taxon>Lysobacteraceae</taxon>
        <taxon>Luteimonas</taxon>
    </lineage>
</organism>
<evidence type="ECO:0000256" key="1">
    <source>
        <dbReference type="SAM" id="MobiDB-lite"/>
    </source>
</evidence>
<protein>
    <submittedName>
        <fullName evidence="4">Cell division septation protein DedD</fullName>
    </submittedName>
</protein>
<dbReference type="Proteomes" id="UP000315167">
    <property type="component" value="Unassembled WGS sequence"/>
</dbReference>
<accession>A0A562KZZ1</accession>
<evidence type="ECO:0000313" key="5">
    <source>
        <dbReference type="Proteomes" id="UP000315167"/>
    </source>
</evidence>
<feature type="region of interest" description="Disordered" evidence="1">
    <location>
        <begin position="61"/>
        <end position="87"/>
    </location>
</feature>
<dbReference type="GO" id="GO:0030428">
    <property type="term" value="C:cell septum"/>
    <property type="evidence" value="ECO:0007669"/>
    <property type="project" value="TreeGrafter"/>
</dbReference>
<feature type="region of interest" description="Disordered" evidence="1">
    <location>
        <begin position="226"/>
        <end position="255"/>
    </location>
</feature>
<gene>
    <name evidence="4" type="ORF">IP90_02574</name>
</gene>